<accession>A0A8H6RUT9</accession>
<evidence type="ECO:0000313" key="2">
    <source>
        <dbReference type="Proteomes" id="UP000660729"/>
    </source>
</evidence>
<evidence type="ECO:0000313" key="1">
    <source>
        <dbReference type="EMBL" id="KAF7196611.1"/>
    </source>
</evidence>
<dbReference type="OrthoDB" id="3856067at2759"/>
<protein>
    <submittedName>
        <fullName evidence="1">Uncharacterized protein</fullName>
    </submittedName>
</protein>
<keyword evidence="2" id="KW-1185">Reference proteome</keyword>
<proteinExistence type="predicted"/>
<dbReference type="AlphaFoldDB" id="A0A8H6RUT9"/>
<reference evidence="1" key="1">
    <citation type="submission" date="2020-04" db="EMBL/GenBank/DDBJ databases">
        <title>Draft genome resource of the tomato pathogen Pseudocercospora fuligena.</title>
        <authorList>
            <person name="Zaccaron A."/>
        </authorList>
    </citation>
    <scope>NUCLEOTIDE SEQUENCE</scope>
    <source>
        <strain evidence="1">PF001</strain>
    </source>
</reference>
<sequence length="204" mass="23869">MTKAQEVLDTVELLEMILLEVDDECAVLISQRVNKSFRGTIQGSTRLRKKIWLESDDYDAENDYSLYREDVVIVEDEEDVSENDHSVANEAKCSQEQGNELAVGVELNPCLMYRQDVDLMLNGPRWPLLDVKLDMTIHPDAMAKKEQSWQKMEILRFTEPYAKFCITVLIPRFARTYYHNFKRGTTFKDVIEYVKVQADDWTWT</sequence>
<comment type="caution">
    <text evidence="1">The sequence shown here is derived from an EMBL/GenBank/DDBJ whole genome shotgun (WGS) entry which is preliminary data.</text>
</comment>
<organism evidence="1 2">
    <name type="scientific">Pseudocercospora fuligena</name>
    <dbReference type="NCBI Taxonomy" id="685502"/>
    <lineage>
        <taxon>Eukaryota</taxon>
        <taxon>Fungi</taxon>
        <taxon>Dikarya</taxon>
        <taxon>Ascomycota</taxon>
        <taxon>Pezizomycotina</taxon>
        <taxon>Dothideomycetes</taxon>
        <taxon>Dothideomycetidae</taxon>
        <taxon>Mycosphaerellales</taxon>
        <taxon>Mycosphaerellaceae</taxon>
        <taxon>Pseudocercospora</taxon>
    </lineage>
</organism>
<gene>
    <name evidence="1" type="ORF">HII31_01981</name>
</gene>
<dbReference type="EMBL" id="JABCIY010000024">
    <property type="protein sequence ID" value="KAF7196611.1"/>
    <property type="molecule type" value="Genomic_DNA"/>
</dbReference>
<dbReference type="Proteomes" id="UP000660729">
    <property type="component" value="Unassembled WGS sequence"/>
</dbReference>
<name>A0A8H6RUT9_9PEZI</name>